<protein>
    <submittedName>
        <fullName evidence="2">Uncharacterized protein</fullName>
    </submittedName>
</protein>
<dbReference type="EMBL" id="JAGMUV010000018">
    <property type="protein sequence ID" value="KAH7129016.1"/>
    <property type="molecule type" value="Genomic_DNA"/>
</dbReference>
<dbReference type="AlphaFoldDB" id="A0A9P9IQQ5"/>
<name>A0A9P9IQQ5_9HYPO</name>
<sequence length="604" mass="67567">MSSNLTAILNWGFGCHIGDFYICDGSRVEFIGCCISDPCADDAGICPGDQLRNAYSPVESLGNLPTHNCDDAHGDNLWYACPLALSTWPFSYEPVSGQDVPSIAQSSAGTLPEPNILFSETALSVLANWHGGLRRLHSLGVGGFIEWLWDALLTLAPICFISLALLILRLDGQAISPHGQSLHEMARLSPTVYPILCAAIASRFFKNLARCWLEQPNGIGLAVLEQIFGSQSFTGAFERLILVKTQIPTGIIILFMWTLSPLGGQAASRMLAQRILFKSGDAHFASLLGVELEGFEYVHRQSQYDFTVETSYFDFDCRIVGSSILLENYTNYISHGEMDLTSVFNWRDDSNFSSVASHFSYPAIPHSISYEDWKKLNMTPTWTFLYASLQNWAGFIFFNCTMEPVVLETEINCMANMGKCQYDELLKASYYCFQYILVRYVSPTTHTSRDMESIPDEAKQESYRYYGYMNATRAKTTAKYDVYRADRLWITVVLTTTFVLQMIAILGLAMRVLIHGPDILGFPSSITRDSPYMPLLSGGSGLSGPERAKMLRHIRVQLTDVRPDDDIGYVAVIAVPSTDPAEGGTRREKTVFKTQIFMRERLYM</sequence>
<evidence type="ECO:0000313" key="2">
    <source>
        <dbReference type="EMBL" id="KAH7129016.1"/>
    </source>
</evidence>
<keyword evidence="1" id="KW-0812">Transmembrane</keyword>
<keyword evidence="1" id="KW-0472">Membrane</keyword>
<reference evidence="2" key="1">
    <citation type="journal article" date="2021" name="Nat. Commun.">
        <title>Genetic determinants of endophytism in the Arabidopsis root mycobiome.</title>
        <authorList>
            <person name="Mesny F."/>
            <person name="Miyauchi S."/>
            <person name="Thiergart T."/>
            <person name="Pickel B."/>
            <person name="Atanasova L."/>
            <person name="Karlsson M."/>
            <person name="Huettel B."/>
            <person name="Barry K.W."/>
            <person name="Haridas S."/>
            <person name="Chen C."/>
            <person name="Bauer D."/>
            <person name="Andreopoulos W."/>
            <person name="Pangilinan J."/>
            <person name="LaButti K."/>
            <person name="Riley R."/>
            <person name="Lipzen A."/>
            <person name="Clum A."/>
            <person name="Drula E."/>
            <person name="Henrissat B."/>
            <person name="Kohler A."/>
            <person name="Grigoriev I.V."/>
            <person name="Martin F.M."/>
            <person name="Hacquard S."/>
        </authorList>
    </citation>
    <scope>NUCLEOTIDE SEQUENCE</scope>
    <source>
        <strain evidence="2">MPI-CAGE-AT-0147</strain>
    </source>
</reference>
<evidence type="ECO:0000313" key="3">
    <source>
        <dbReference type="Proteomes" id="UP000738349"/>
    </source>
</evidence>
<feature type="transmembrane region" description="Helical" evidence="1">
    <location>
        <begin position="488"/>
        <end position="514"/>
    </location>
</feature>
<comment type="caution">
    <text evidence="2">The sequence shown here is derived from an EMBL/GenBank/DDBJ whole genome shotgun (WGS) entry which is preliminary data.</text>
</comment>
<dbReference type="Proteomes" id="UP000738349">
    <property type="component" value="Unassembled WGS sequence"/>
</dbReference>
<keyword evidence="3" id="KW-1185">Reference proteome</keyword>
<accession>A0A9P9IQQ5</accession>
<keyword evidence="1" id="KW-1133">Transmembrane helix</keyword>
<evidence type="ECO:0000256" key="1">
    <source>
        <dbReference type="SAM" id="Phobius"/>
    </source>
</evidence>
<dbReference type="OrthoDB" id="3692311at2759"/>
<organism evidence="2 3">
    <name type="scientific">Dactylonectria macrodidyma</name>
    <dbReference type="NCBI Taxonomy" id="307937"/>
    <lineage>
        <taxon>Eukaryota</taxon>
        <taxon>Fungi</taxon>
        <taxon>Dikarya</taxon>
        <taxon>Ascomycota</taxon>
        <taxon>Pezizomycotina</taxon>
        <taxon>Sordariomycetes</taxon>
        <taxon>Hypocreomycetidae</taxon>
        <taxon>Hypocreales</taxon>
        <taxon>Nectriaceae</taxon>
        <taxon>Dactylonectria</taxon>
    </lineage>
</organism>
<gene>
    <name evidence="2" type="ORF">EDB81DRAFT_764164</name>
</gene>
<feature type="transmembrane region" description="Helical" evidence="1">
    <location>
        <begin position="147"/>
        <end position="168"/>
    </location>
</feature>
<proteinExistence type="predicted"/>